<feature type="signal peptide" evidence="2">
    <location>
        <begin position="1"/>
        <end position="16"/>
    </location>
</feature>
<feature type="chain" id="PRO_5002529619" evidence="2">
    <location>
        <begin position="17"/>
        <end position="302"/>
    </location>
</feature>
<sequence>MKIFDIFCLLIPAVKGFAIHIYRNEKDCSGYLVIPITFLKSNKIIGITVNDELYNAYYIRDEIKSEVVKSNYFLNNARINLEYTALYKITNFSYFPQDVVRLYVNNSGWLFQKPQQFRPVQIFYHYKDTSELEQAYANLKRCIYNLRTLKENIRKPTYLIEKYVEFNEDLTTFDEIMKLHEEGSRLNNLITEKIDMIKILLIKNRNYLETDFLPEHEEHAIKDANEMNNILMQIYEDVKHYEIQYNSIKDIIFPKKNEVESKVIPNNEKFKIEKEFWIVSSLIITIYLAIIIVVEKVYSKKR</sequence>
<reference evidence="3 4" key="1">
    <citation type="journal article" date="2015" name="Environ. Microbiol.">
        <title>Genome analyses suggest the presence of polyploidy and recent human-driven expansions in eight global populations of the honeybee pathogen Nosema ceranae.</title>
        <authorList>
            <person name="Pelin A."/>
            <person name="Selman M."/>
            <person name="Aris-Brosou S."/>
            <person name="Farinelli L."/>
            <person name="Corradi N."/>
        </authorList>
    </citation>
    <scope>NUCLEOTIDE SEQUENCE [LARGE SCALE GENOMIC DNA]</scope>
    <source>
        <strain evidence="3 4">PA08 1199</strain>
    </source>
</reference>
<keyword evidence="1" id="KW-1133">Transmembrane helix</keyword>
<evidence type="ECO:0000313" key="3">
    <source>
        <dbReference type="EMBL" id="KKO74598.1"/>
    </source>
</evidence>
<keyword evidence="2" id="KW-0732">Signal</keyword>
<organism evidence="3 4">
    <name type="scientific">Vairimorpha ceranae</name>
    <dbReference type="NCBI Taxonomy" id="40302"/>
    <lineage>
        <taxon>Eukaryota</taxon>
        <taxon>Fungi</taxon>
        <taxon>Fungi incertae sedis</taxon>
        <taxon>Microsporidia</taxon>
        <taxon>Nosematidae</taxon>
        <taxon>Vairimorpha</taxon>
    </lineage>
</organism>
<protein>
    <submittedName>
        <fullName evidence="3">Uncharacterized protein</fullName>
    </submittedName>
</protein>
<name>A0A0F9WNL9_9MICR</name>
<gene>
    <name evidence="3" type="ORF">AAJ76_5700022545</name>
</gene>
<keyword evidence="1" id="KW-0472">Membrane</keyword>
<dbReference type="VEuPathDB" id="MicrosporidiaDB:NCER_102060"/>
<dbReference type="AlphaFoldDB" id="A0A0F9WNL9"/>
<dbReference type="RefSeq" id="XP_024330340.1">
    <property type="nucleotide sequence ID" value="XM_024476009.1"/>
</dbReference>
<dbReference type="GeneID" id="36320957"/>
<feature type="transmembrane region" description="Helical" evidence="1">
    <location>
        <begin position="276"/>
        <end position="294"/>
    </location>
</feature>
<evidence type="ECO:0000256" key="1">
    <source>
        <dbReference type="SAM" id="Phobius"/>
    </source>
</evidence>
<proteinExistence type="predicted"/>
<comment type="caution">
    <text evidence="3">The sequence shown here is derived from an EMBL/GenBank/DDBJ whole genome shotgun (WGS) entry which is preliminary data.</text>
</comment>
<evidence type="ECO:0000256" key="2">
    <source>
        <dbReference type="SAM" id="SignalP"/>
    </source>
</evidence>
<dbReference type="Proteomes" id="UP000034350">
    <property type="component" value="Unassembled WGS sequence"/>
</dbReference>
<dbReference type="EMBL" id="JPQZ01000057">
    <property type="protein sequence ID" value="KKO74598.1"/>
    <property type="molecule type" value="Genomic_DNA"/>
</dbReference>
<dbReference type="VEuPathDB" id="MicrosporidiaDB:AAJ76_5700022545"/>
<accession>A0A0F9WNL9</accession>
<keyword evidence="1" id="KW-0812">Transmembrane</keyword>
<keyword evidence="4" id="KW-1185">Reference proteome</keyword>
<evidence type="ECO:0000313" key="4">
    <source>
        <dbReference type="Proteomes" id="UP000034350"/>
    </source>
</evidence>